<gene>
    <name evidence="2" type="ORF">DCM90_08930</name>
</gene>
<dbReference type="SUPFAM" id="SSF54427">
    <property type="entry name" value="NTF2-like"/>
    <property type="match status" value="1"/>
</dbReference>
<keyword evidence="3" id="KW-1185">Reference proteome</keyword>
<dbReference type="Pfam" id="PF13577">
    <property type="entry name" value="SnoaL_4"/>
    <property type="match status" value="1"/>
</dbReference>
<dbReference type="Gene3D" id="3.10.450.50">
    <property type="match status" value="1"/>
</dbReference>
<evidence type="ECO:0000313" key="3">
    <source>
        <dbReference type="Proteomes" id="UP000245080"/>
    </source>
</evidence>
<dbReference type="Proteomes" id="UP000245080">
    <property type="component" value="Unassembled WGS sequence"/>
</dbReference>
<dbReference type="InterPro" id="IPR032710">
    <property type="entry name" value="NTF2-like_dom_sf"/>
</dbReference>
<accession>A0A2V1MWZ7</accession>
<sequence>MISLTAESKLAIIALITRADQLSTERKVEDYATLFTANGQISGAKGTATGHEALMRFTKMTWDKEPQRSQHLTVAPLIMSVRDQDVFAQSTLLIVNPSDRSIVDCRPINHTVINRNGKWLFTKRQVN</sequence>
<comment type="caution">
    <text evidence="2">The sequence shown here is derived from an EMBL/GenBank/DDBJ whole genome shotgun (WGS) entry which is preliminary data.</text>
</comment>
<organism evidence="2 3">
    <name type="scientific">Levilactobacillus bambusae</name>
    <dbReference type="NCBI Taxonomy" id="2024736"/>
    <lineage>
        <taxon>Bacteria</taxon>
        <taxon>Bacillati</taxon>
        <taxon>Bacillota</taxon>
        <taxon>Bacilli</taxon>
        <taxon>Lactobacillales</taxon>
        <taxon>Lactobacillaceae</taxon>
        <taxon>Levilactobacillus</taxon>
    </lineage>
</organism>
<evidence type="ECO:0000313" key="2">
    <source>
        <dbReference type="EMBL" id="PWF99556.1"/>
    </source>
</evidence>
<dbReference type="InterPro" id="IPR037401">
    <property type="entry name" value="SnoaL-like"/>
</dbReference>
<feature type="domain" description="SnoaL-like" evidence="1">
    <location>
        <begin position="6"/>
        <end position="124"/>
    </location>
</feature>
<evidence type="ECO:0000259" key="1">
    <source>
        <dbReference type="Pfam" id="PF13577"/>
    </source>
</evidence>
<dbReference type="AlphaFoldDB" id="A0A2V1MWZ7"/>
<dbReference type="OrthoDB" id="764870at2"/>
<dbReference type="EMBL" id="QCXQ01000006">
    <property type="protein sequence ID" value="PWF99556.1"/>
    <property type="molecule type" value="Genomic_DNA"/>
</dbReference>
<proteinExistence type="predicted"/>
<protein>
    <recommendedName>
        <fullName evidence="1">SnoaL-like domain-containing protein</fullName>
    </recommendedName>
</protein>
<name>A0A2V1MWZ7_9LACO</name>
<dbReference type="RefSeq" id="WP_109251014.1">
    <property type="nucleotide sequence ID" value="NZ_QCXQ01000006.1"/>
</dbReference>
<reference evidence="2 3" key="1">
    <citation type="journal article" date="2018" name="Int. J. Syst. Evol. Microbiol.">
        <title>Lactobacillus bambusae sp. nov., isolated from a traditional fermented Ma-bamboo shoots of Taiwan.</title>
        <authorList>
            <person name="Wang L.-T."/>
        </authorList>
    </citation>
    <scope>NUCLEOTIDE SEQUENCE [LARGE SCALE GENOMIC DNA]</scope>
    <source>
        <strain evidence="2 3">BS-W1</strain>
    </source>
</reference>